<name>A0A1M2VBL6_TRAPU</name>
<feature type="region of interest" description="Disordered" evidence="1">
    <location>
        <begin position="77"/>
        <end position="136"/>
    </location>
</feature>
<evidence type="ECO:0000256" key="1">
    <source>
        <dbReference type="SAM" id="MobiDB-lite"/>
    </source>
</evidence>
<feature type="compositionally biased region" description="Basic and acidic residues" evidence="1">
    <location>
        <begin position="125"/>
        <end position="136"/>
    </location>
</feature>
<dbReference type="EMBL" id="MNAD01001502">
    <property type="protein sequence ID" value="OJT04945.1"/>
    <property type="molecule type" value="Genomic_DNA"/>
</dbReference>
<reference evidence="2 3" key="1">
    <citation type="submission" date="2016-10" db="EMBL/GenBank/DDBJ databases">
        <title>Genome sequence of the basidiomycete white-rot fungus Trametes pubescens.</title>
        <authorList>
            <person name="Makela M.R."/>
            <person name="Granchi Z."/>
            <person name="Peng M."/>
            <person name="De Vries R.P."/>
            <person name="Grigoriev I."/>
            <person name="Riley R."/>
            <person name="Hilden K."/>
        </authorList>
    </citation>
    <scope>NUCLEOTIDE SEQUENCE [LARGE SCALE GENOMIC DNA]</scope>
    <source>
        <strain evidence="2 3">FBCC735</strain>
    </source>
</reference>
<dbReference type="OrthoDB" id="2739215at2759"/>
<keyword evidence="3" id="KW-1185">Reference proteome</keyword>
<feature type="compositionally biased region" description="Basic and acidic residues" evidence="1">
    <location>
        <begin position="101"/>
        <end position="110"/>
    </location>
</feature>
<dbReference type="AlphaFoldDB" id="A0A1M2VBL6"/>
<feature type="compositionally biased region" description="Low complexity" evidence="1">
    <location>
        <begin position="85"/>
        <end position="100"/>
    </location>
</feature>
<comment type="caution">
    <text evidence="2">The sequence shown here is derived from an EMBL/GenBank/DDBJ whole genome shotgun (WGS) entry which is preliminary data.</text>
</comment>
<gene>
    <name evidence="2" type="ORF">TRAPUB_4287</name>
</gene>
<accession>A0A1M2VBL6</accession>
<sequence>MGIFAFRKRSNQPHSSVRKVKFAVSQSLSRVKDPRTAVALDMRAPSPFPRGRPVKQYVVGGKSLVVVGIGKWRTTPRRSRPLLVKKGSAGVEESSGGSDSASEKEKETKKGERKKGKPYQLSPRSRYERRDRFEPGDRVMVKDHVGGRRCIWRHGVVASFQEYPPKLIVSPQEVQRVTVR</sequence>
<dbReference type="Proteomes" id="UP000184267">
    <property type="component" value="Unassembled WGS sequence"/>
</dbReference>
<proteinExistence type="predicted"/>
<dbReference type="OMA" id="RCIWRHG"/>
<evidence type="ECO:0000313" key="2">
    <source>
        <dbReference type="EMBL" id="OJT04945.1"/>
    </source>
</evidence>
<evidence type="ECO:0000313" key="3">
    <source>
        <dbReference type="Proteomes" id="UP000184267"/>
    </source>
</evidence>
<protein>
    <submittedName>
        <fullName evidence="2">Uncharacterized protein</fullName>
    </submittedName>
</protein>
<organism evidence="2 3">
    <name type="scientific">Trametes pubescens</name>
    <name type="common">White-rot fungus</name>
    <dbReference type="NCBI Taxonomy" id="154538"/>
    <lineage>
        <taxon>Eukaryota</taxon>
        <taxon>Fungi</taxon>
        <taxon>Dikarya</taxon>
        <taxon>Basidiomycota</taxon>
        <taxon>Agaricomycotina</taxon>
        <taxon>Agaricomycetes</taxon>
        <taxon>Polyporales</taxon>
        <taxon>Polyporaceae</taxon>
        <taxon>Trametes</taxon>
    </lineage>
</organism>